<evidence type="ECO:0000313" key="2">
    <source>
        <dbReference type="EMBL" id="KAK4422808.1"/>
    </source>
</evidence>
<organism evidence="2 3">
    <name type="scientific">Sesamum alatum</name>
    <dbReference type="NCBI Taxonomy" id="300844"/>
    <lineage>
        <taxon>Eukaryota</taxon>
        <taxon>Viridiplantae</taxon>
        <taxon>Streptophyta</taxon>
        <taxon>Embryophyta</taxon>
        <taxon>Tracheophyta</taxon>
        <taxon>Spermatophyta</taxon>
        <taxon>Magnoliopsida</taxon>
        <taxon>eudicotyledons</taxon>
        <taxon>Gunneridae</taxon>
        <taxon>Pentapetalae</taxon>
        <taxon>asterids</taxon>
        <taxon>lamiids</taxon>
        <taxon>Lamiales</taxon>
        <taxon>Pedaliaceae</taxon>
        <taxon>Sesamum</taxon>
    </lineage>
</organism>
<reference evidence="2" key="2">
    <citation type="journal article" date="2024" name="Plant">
        <title>Genomic evolution and insights into agronomic trait innovations of Sesamum species.</title>
        <authorList>
            <person name="Miao H."/>
            <person name="Wang L."/>
            <person name="Qu L."/>
            <person name="Liu H."/>
            <person name="Sun Y."/>
            <person name="Le M."/>
            <person name="Wang Q."/>
            <person name="Wei S."/>
            <person name="Zheng Y."/>
            <person name="Lin W."/>
            <person name="Duan Y."/>
            <person name="Cao H."/>
            <person name="Xiong S."/>
            <person name="Wang X."/>
            <person name="Wei L."/>
            <person name="Li C."/>
            <person name="Ma Q."/>
            <person name="Ju M."/>
            <person name="Zhao R."/>
            <person name="Li G."/>
            <person name="Mu C."/>
            <person name="Tian Q."/>
            <person name="Mei H."/>
            <person name="Zhang T."/>
            <person name="Gao T."/>
            <person name="Zhang H."/>
        </authorList>
    </citation>
    <scope>NUCLEOTIDE SEQUENCE</scope>
    <source>
        <strain evidence="2">3651</strain>
    </source>
</reference>
<proteinExistence type="predicted"/>
<evidence type="ECO:0000256" key="1">
    <source>
        <dbReference type="SAM" id="MobiDB-lite"/>
    </source>
</evidence>
<name>A0AAE2CHX0_9LAMI</name>
<reference evidence="2" key="1">
    <citation type="submission" date="2020-06" db="EMBL/GenBank/DDBJ databases">
        <authorList>
            <person name="Li T."/>
            <person name="Hu X."/>
            <person name="Zhang T."/>
            <person name="Song X."/>
            <person name="Zhang H."/>
            <person name="Dai N."/>
            <person name="Sheng W."/>
            <person name="Hou X."/>
            <person name="Wei L."/>
        </authorList>
    </citation>
    <scope>NUCLEOTIDE SEQUENCE</scope>
    <source>
        <strain evidence="2">3651</strain>
        <tissue evidence="2">Leaf</tissue>
    </source>
</reference>
<feature type="compositionally biased region" description="Low complexity" evidence="1">
    <location>
        <begin position="91"/>
        <end position="102"/>
    </location>
</feature>
<gene>
    <name evidence="2" type="ORF">Salat_1863300</name>
</gene>
<sequence>MQNRRATPMRAEEQRWGHSWRMINSGGIIQVEIGGCREKRPVKEDGDVVTEIATNCGLSIVKSPLQNNSIVEHSPHLQSLWPNSESLYPEDLSSCDSKSLSKAFTQTTRL</sequence>
<comment type="caution">
    <text evidence="2">The sequence shown here is derived from an EMBL/GenBank/DDBJ whole genome shotgun (WGS) entry which is preliminary data.</text>
</comment>
<keyword evidence="3" id="KW-1185">Reference proteome</keyword>
<dbReference type="Proteomes" id="UP001293254">
    <property type="component" value="Unassembled WGS sequence"/>
</dbReference>
<dbReference type="EMBL" id="JACGWO010000007">
    <property type="protein sequence ID" value="KAK4422808.1"/>
    <property type="molecule type" value="Genomic_DNA"/>
</dbReference>
<dbReference type="AlphaFoldDB" id="A0AAE2CHX0"/>
<feature type="region of interest" description="Disordered" evidence="1">
    <location>
        <begin position="91"/>
        <end position="110"/>
    </location>
</feature>
<protein>
    <submittedName>
        <fullName evidence="2">Uncharacterized protein</fullName>
    </submittedName>
</protein>
<accession>A0AAE2CHX0</accession>
<evidence type="ECO:0000313" key="3">
    <source>
        <dbReference type="Proteomes" id="UP001293254"/>
    </source>
</evidence>